<reference evidence="13" key="1">
    <citation type="submission" date="2021-04" db="EMBL/GenBank/DDBJ databases">
        <title>Devosia litorisediminis sp. nov., isolated from a sand dune.</title>
        <authorList>
            <person name="Park S."/>
            <person name="Yoon J.-H."/>
        </authorList>
    </citation>
    <scope>NUCLEOTIDE SEQUENCE</scope>
    <source>
        <strain evidence="13">BSSL-BM10</strain>
    </source>
</reference>
<comment type="catalytic activity">
    <reaction evidence="10 11">
        <text>nicotinate beta-D-ribonucleotide + ATP + H(+) = deamido-NAD(+) + diphosphate</text>
        <dbReference type="Rhea" id="RHEA:22860"/>
        <dbReference type="ChEBI" id="CHEBI:15378"/>
        <dbReference type="ChEBI" id="CHEBI:30616"/>
        <dbReference type="ChEBI" id="CHEBI:33019"/>
        <dbReference type="ChEBI" id="CHEBI:57502"/>
        <dbReference type="ChEBI" id="CHEBI:58437"/>
        <dbReference type="EC" id="2.7.7.18"/>
    </reaction>
</comment>
<evidence type="ECO:0000256" key="9">
    <source>
        <dbReference type="ARBA" id="ARBA00023027"/>
    </source>
</evidence>
<dbReference type="SUPFAM" id="SSF52374">
    <property type="entry name" value="Nucleotidylyl transferase"/>
    <property type="match status" value="1"/>
</dbReference>
<dbReference type="InterPro" id="IPR005248">
    <property type="entry name" value="NadD/NMNAT"/>
</dbReference>
<dbReference type="NCBIfam" id="NF000843">
    <property type="entry name" value="PRK00071.2-2"/>
    <property type="match status" value="1"/>
</dbReference>
<dbReference type="PANTHER" id="PTHR39321">
    <property type="entry name" value="NICOTINATE-NUCLEOTIDE ADENYLYLTRANSFERASE-RELATED"/>
    <property type="match status" value="1"/>
</dbReference>
<dbReference type="InterPro" id="IPR004821">
    <property type="entry name" value="Cyt_trans-like"/>
</dbReference>
<evidence type="ECO:0000313" key="14">
    <source>
        <dbReference type="Proteomes" id="UP000678281"/>
    </source>
</evidence>
<evidence type="ECO:0000256" key="11">
    <source>
        <dbReference type="HAMAP-Rule" id="MF_00244"/>
    </source>
</evidence>
<dbReference type="RefSeq" id="WP_212659853.1">
    <property type="nucleotide sequence ID" value="NZ_JAGXTP010000003.1"/>
</dbReference>
<dbReference type="EC" id="2.7.7.18" evidence="11"/>
<comment type="pathway">
    <text evidence="2 11">Cofactor biosynthesis; NAD(+) biosynthesis; deamido-NAD(+) from nicotinate D-ribonucleotide: step 1/1.</text>
</comment>
<dbReference type="EMBL" id="JAGXTP010000003">
    <property type="protein sequence ID" value="MBS3850223.1"/>
    <property type="molecule type" value="Genomic_DNA"/>
</dbReference>
<comment type="function">
    <text evidence="1 11">Catalyzes the reversible adenylation of nicotinate mononucleotide (NaMN) to nicotinic acid adenine dinucleotide (NaAD).</text>
</comment>
<comment type="caution">
    <text evidence="13">The sequence shown here is derived from an EMBL/GenBank/DDBJ whole genome shotgun (WGS) entry which is preliminary data.</text>
</comment>
<dbReference type="NCBIfam" id="TIGR00482">
    <property type="entry name" value="nicotinate (nicotinamide) nucleotide adenylyltransferase"/>
    <property type="match status" value="1"/>
</dbReference>
<organism evidence="13 14">
    <name type="scientific">Devosia litorisediminis</name>
    <dbReference type="NCBI Taxonomy" id="2829817"/>
    <lineage>
        <taxon>Bacteria</taxon>
        <taxon>Pseudomonadati</taxon>
        <taxon>Pseudomonadota</taxon>
        <taxon>Alphaproteobacteria</taxon>
        <taxon>Hyphomicrobiales</taxon>
        <taxon>Devosiaceae</taxon>
        <taxon>Devosia</taxon>
    </lineage>
</organism>
<dbReference type="CDD" id="cd02165">
    <property type="entry name" value="NMNAT"/>
    <property type="match status" value="1"/>
</dbReference>
<protein>
    <recommendedName>
        <fullName evidence="11">Probable nicotinate-nucleotide adenylyltransferase</fullName>
        <ecNumber evidence="11">2.7.7.18</ecNumber>
    </recommendedName>
    <alternativeName>
        <fullName evidence="11">Deamido-NAD(+) diphosphorylase</fullName>
    </alternativeName>
    <alternativeName>
        <fullName evidence="11">Deamido-NAD(+) pyrophosphorylase</fullName>
    </alternativeName>
    <alternativeName>
        <fullName evidence="11">Nicotinate mononucleotide adenylyltransferase</fullName>
        <shortName evidence="11">NaMN adenylyltransferase</shortName>
    </alternativeName>
</protein>
<evidence type="ECO:0000256" key="3">
    <source>
        <dbReference type="ARBA" id="ARBA00009014"/>
    </source>
</evidence>
<evidence type="ECO:0000256" key="1">
    <source>
        <dbReference type="ARBA" id="ARBA00002324"/>
    </source>
</evidence>
<evidence type="ECO:0000256" key="10">
    <source>
        <dbReference type="ARBA" id="ARBA00048721"/>
    </source>
</evidence>
<sequence>MTYRQPLRIPGITELPTSGAGMRIGLFGGSFNPIHQGHRLVVEETLRRLYLDALWVLVTPGNPLKNHDDLAPLADRVTAARDLLNHPKVRVTGFEAAHGFTYSWQTIAYLTQAMPDRNFVWIMGADNLVHFSRWERWRDIAAMVPMAVYVRPGSGRRAPVSMAASALAQWRIDEDDATRLATLEAPAWVYLHGRQSPLSSSAIRARRQHVKPK</sequence>
<proteinExistence type="inferred from homology"/>
<keyword evidence="5 11" id="KW-0808">Transferase</keyword>
<dbReference type="AlphaFoldDB" id="A0A942I7J4"/>
<keyword evidence="6 11" id="KW-0548">Nucleotidyltransferase</keyword>
<evidence type="ECO:0000313" key="13">
    <source>
        <dbReference type="EMBL" id="MBS3850223.1"/>
    </source>
</evidence>
<gene>
    <name evidence="11" type="primary">nadD</name>
    <name evidence="13" type="ORF">KD146_16105</name>
</gene>
<dbReference type="GO" id="GO:0004515">
    <property type="term" value="F:nicotinate-nucleotide adenylyltransferase activity"/>
    <property type="evidence" value="ECO:0007669"/>
    <property type="project" value="UniProtKB-UniRule"/>
</dbReference>
<dbReference type="HAMAP" id="MF_00244">
    <property type="entry name" value="NaMN_adenylyltr"/>
    <property type="match status" value="1"/>
</dbReference>
<dbReference type="NCBIfam" id="NF000845">
    <property type="entry name" value="PRK00071.2-4"/>
    <property type="match status" value="1"/>
</dbReference>
<keyword evidence="4 11" id="KW-0662">Pyridine nucleotide biosynthesis</keyword>
<keyword evidence="14" id="KW-1185">Reference proteome</keyword>
<name>A0A942I7J4_9HYPH</name>
<evidence type="ECO:0000256" key="2">
    <source>
        <dbReference type="ARBA" id="ARBA00005019"/>
    </source>
</evidence>
<dbReference type="InterPro" id="IPR014729">
    <property type="entry name" value="Rossmann-like_a/b/a_fold"/>
</dbReference>
<feature type="domain" description="Cytidyltransferase-like" evidence="12">
    <location>
        <begin position="26"/>
        <end position="206"/>
    </location>
</feature>
<dbReference type="Pfam" id="PF01467">
    <property type="entry name" value="CTP_transf_like"/>
    <property type="match status" value="1"/>
</dbReference>
<dbReference type="GO" id="GO:0009435">
    <property type="term" value="P:NAD+ biosynthetic process"/>
    <property type="evidence" value="ECO:0007669"/>
    <property type="project" value="UniProtKB-UniRule"/>
</dbReference>
<evidence type="ECO:0000256" key="7">
    <source>
        <dbReference type="ARBA" id="ARBA00022741"/>
    </source>
</evidence>
<keyword evidence="8 11" id="KW-0067">ATP-binding</keyword>
<evidence type="ECO:0000256" key="6">
    <source>
        <dbReference type="ARBA" id="ARBA00022695"/>
    </source>
</evidence>
<comment type="similarity">
    <text evidence="3 11">Belongs to the NadD family.</text>
</comment>
<dbReference type="GO" id="GO:0005524">
    <property type="term" value="F:ATP binding"/>
    <property type="evidence" value="ECO:0007669"/>
    <property type="project" value="UniProtKB-KW"/>
</dbReference>
<dbReference type="Proteomes" id="UP000678281">
    <property type="component" value="Unassembled WGS sequence"/>
</dbReference>
<dbReference type="PANTHER" id="PTHR39321:SF3">
    <property type="entry name" value="PHOSPHOPANTETHEINE ADENYLYLTRANSFERASE"/>
    <property type="match status" value="1"/>
</dbReference>
<keyword evidence="9 11" id="KW-0520">NAD</keyword>
<evidence type="ECO:0000256" key="4">
    <source>
        <dbReference type="ARBA" id="ARBA00022642"/>
    </source>
</evidence>
<evidence type="ECO:0000256" key="8">
    <source>
        <dbReference type="ARBA" id="ARBA00022840"/>
    </source>
</evidence>
<evidence type="ECO:0000256" key="5">
    <source>
        <dbReference type="ARBA" id="ARBA00022679"/>
    </source>
</evidence>
<accession>A0A942I7J4</accession>
<evidence type="ECO:0000259" key="12">
    <source>
        <dbReference type="Pfam" id="PF01467"/>
    </source>
</evidence>
<keyword evidence="7 11" id="KW-0547">Nucleotide-binding</keyword>
<dbReference type="Gene3D" id="3.40.50.620">
    <property type="entry name" value="HUPs"/>
    <property type="match status" value="1"/>
</dbReference>